<reference evidence="2" key="2">
    <citation type="journal article" date="2023" name="MicrobiologyOpen">
        <title>Genomics of the tumorigenes clade of the family Rhizobiaceae and description of Rhizobium rhododendri sp. nov.</title>
        <authorList>
            <person name="Kuzmanovic N."/>
            <person name="diCenzo G.C."/>
            <person name="Bunk B."/>
            <person name="Sproeer C."/>
            <person name="Fruehling A."/>
            <person name="Neumann-Schaal M."/>
            <person name="Overmann J."/>
            <person name="Smalla K."/>
        </authorList>
    </citation>
    <scope>NUCLEOTIDE SEQUENCE [LARGE SCALE GENOMIC DNA]</scope>
    <source>
        <strain evidence="2">1078</strain>
    </source>
</reference>
<dbReference type="EMBL" id="CP117255">
    <property type="protein sequence ID" value="WFR94223.1"/>
    <property type="molecule type" value="Genomic_DNA"/>
</dbReference>
<reference evidence="1 2" key="1">
    <citation type="journal article" date="2018" name="Sci. Rep.">
        <title>Rhizobium tumorigenes sp. nov., a novel plant tumorigenic bacterium isolated from cane gall tumors on thornless blackberry.</title>
        <authorList>
            <person name="Kuzmanovi N."/>
            <person name="Smalla K."/>
            <person name="Gronow S."/>
            <person name="PuBawska J."/>
        </authorList>
    </citation>
    <scope>NUCLEOTIDE SEQUENCE [LARGE SCALE GENOMIC DNA]</scope>
    <source>
        <strain evidence="1 2">1078</strain>
    </source>
</reference>
<name>A0AAF1KPI6_9HYPH</name>
<organism evidence="1 2">
    <name type="scientific">Rhizobium tumorigenes</name>
    <dbReference type="NCBI Taxonomy" id="2041385"/>
    <lineage>
        <taxon>Bacteria</taxon>
        <taxon>Pseudomonadati</taxon>
        <taxon>Pseudomonadota</taxon>
        <taxon>Alphaproteobacteria</taxon>
        <taxon>Hyphomicrobiales</taxon>
        <taxon>Rhizobiaceae</taxon>
        <taxon>Rhizobium/Agrobacterium group</taxon>
        <taxon>Rhizobium</taxon>
    </lineage>
</organism>
<evidence type="ECO:0000313" key="2">
    <source>
        <dbReference type="Proteomes" id="UP000249499"/>
    </source>
</evidence>
<dbReference type="AlphaFoldDB" id="A0AAF1KPI6"/>
<dbReference type="NCBIfam" id="NF047399">
    <property type="entry name" value="BrnA_antitoxin_add"/>
    <property type="match status" value="1"/>
</dbReference>
<dbReference type="Proteomes" id="UP000249499">
    <property type="component" value="Chromosome"/>
</dbReference>
<accession>A0AAF1KPI6</accession>
<evidence type="ECO:0000313" key="1">
    <source>
        <dbReference type="EMBL" id="WFR94223.1"/>
    </source>
</evidence>
<protein>
    <submittedName>
        <fullName evidence="1">CopG family transcriptional regulator</fullName>
    </submittedName>
</protein>
<sequence>MKASELDEKFDNGEDILDYLDLTKATRPNMATQKVSVDFATSVVNSLDEEAARVGLTRQSLINLWIEERLSAAQDQRKVS</sequence>
<dbReference type="RefSeq" id="WP_111222667.1">
    <property type="nucleotide sequence ID" value="NZ_CP117255.1"/>
</dbReference>
<proteinExistence type="predicted"/>
<dbReference type="KEGG" id="rtu:PR017_10250"/>
<keyword evidence="2" id="KW-1185">Reference proteome</keyword>
<gene>
    <name evidence="1" type="ORF">PR017_10250</name>
</gene>